<dbReference type="PANTHER" id="PTHR30469">
    <property type="entry name" value="MULTIDRUG RESISTANCE PROTEIN MDTA"/>
    <property type="match status" value="1"/>
</dbReference>
<dbReference type="Gene3D" id="2.40.50.100">
    <property type="match status" value="1"/>
</dbReference>
<organism evidence="1 2">
    <name type="scientific">Azospirillum formosense</name>
    <dbReference type="NCBI Taxonomy" id="861533"/>
    <lineage>
        <taxon>Bacteria</taxon>
        <taxon>Pseudomonadati</taxon>
        <taxon>Pseudomonadota</taxon>
        <taxon>Alphaproteobacteria</taxon>
        <taxon>Rhodospirillales</taxon>
        <taxon>Azospirillaceae</taxon>
        <taxon>Azospirillum</taxon>
    </lineage>
</organism>
<keyword evidence="2" id="KW-1185">Reference proteome</keyword>
<protein>
    <submittedName>
        <fullName evidence="1">HlyD family efflux transporter periplasmic adaptor subunit</fullName>
    </submittedName>
</protein>
<dbReference type="SUPFAM" id="SSF111369">
    <property type="entry name" value="HlyD-like secretion proteins"/>
    <property type="match status" value="1"/>
</dbReference>
<name>A0ABX2L697_9PROT</name>
<accession>A0ABX2L697</accession>
<dbReference type="Gene3D" id="1.10.287.470">
    <property type="entry name" value="Helix hairpin bin"/>
    <property type="match status" value="1"/>
</dbReference>
<dbReference type="PROSITE" id="PS50890">
    <property type="entry name" value="PUA"/>
    <property type="match status" value="1"/>
</dbReference>
<dbReference type="Proteomes" id="UP000639419">
    <property type="component" value="Unassembled WGS sequence"/>
</dbReference>
<gene>
    <name evidence="1" type="ORF">GBZ26_19125</name>
</gene>
<dbReference type="EMBL" id="WHOR01000161">
    <property type="protein sequence ID" value="NUB21298.1"/>
    <property type="molecule type" value="Genomic_DNA"/>
</dbReference>
<evidence type="ECO:0000313" key="1">
    <source>
        <dbReference type="EMBL" id="NUB21298.1"/>
    </source>
</evidence>
<comment type="caution">
    <text evidence="1">The sequence shown here is derived from an EMBL/GenBank/DDBJ whole genome shotgun (WGS) entry which is preliminary data.</text>
</comment>
<proteinExistence type="predicted"/>
<dbReference type="Gene3D" id="2.40.30.170">
    <property type="match status" value="1"/>
</dbReference>
<dbReference type="RefSeq" id="WP_174440208.1">
    <property type="nucleotide sequence ID" value="NZ_WHOR01000161.1"/>
</dbReference>
<evidence type="ECO:0000313" key="2">
    <source>
        <dbReference type="Proteomes" id="UP000639419"/>
    </source>
</evidence>
<feature type="non-terminal residue" evidence="1">
    <location>
        <position position="1"/>
    </location>
</feature>
<sequence>ARPTLRAATFTVGKSPRLGQVKPTGGAGVGMAEVRAEAARAARRKAEIEVRRCDVKAPFDGKVVEQRIREHESVPAGTALLEVLSDRDLRVELIVPSSWLVWLQPGQRFDLRIDETGEVLDGEVALIGARVDPVSQSLKVTGKLLADKQGNVSNLVAGMSGTARFAPPEEAKGAR</sequence>
<dbReference type="PANTHER" id="PTHR30469:SF15">
    <property type="entry name" value="HLYD FAMILY OF SECRETION PROTEINS"/>
    <property type="match status" value="1"/>
</dbReference>
<reference evidence="1 2" key="1">
    <citation type="submission" date="2019-10" db="EMBL/GenBank/DDBJ databases">
        <title>Genome sequence of Azospirillum formosense CC-Nfb-7.</title>
        <authorList>
            <person name="Ambrosini A."/>
            <person name="Sant'Anna F.H."/>
            <person name="Cassan F.D."/>
            <person name="Souza E.M."/>
            <person name="Passaglia L.M.P."/>
        </authorList>
    </citation>
    <scope>NUCLEOTIDE SEQUENCE [LARGE SCALE GENOMIC DNA]</scope>
    <source>
        <strain evidence="1 2">CC-NFb-7</strain>
    </source>
</reference>